<evidence type="ECO:0000256" key="8">
    <source>
        <dbReference type="RuleBase" id="RU363034"/>
    </source>
</evidence>
<dbReference type="RefSeq" id="XP_018327571.1">
    <property type="nucleotide sequence ID" value="XM_018472069.2"/>
</dbReference>
<protein>
    <submittedName>
        <fullName evidence="12">Proclotting enzyme</fullName>
    </submittedName>
</protein>
<evidence type="ECO:0000313" key="11">
    <source>
        <dbReference type="Proteomes" id="UP000192223"/>
    </source>
</evidence>
<keyword evidence="6" id="KW-1015">Disulfide bond</keyword>
<dbReference type="InterPro" id="IPR001314">
    <property type="entry name" value="Peptidase_S1A"/>
</dbReference>
<keyword evidence="11" id="KW-1185">Reference proteome</keyword>
<dbReference type="InterPro" id="IPR050127">
    <property type="entry name" value="Serine_Proteases_S1"/>
</dbReference>
<evidence type="ECO:0000256" key="7">
    <source>
        <dbReference type="ARBA" id="ARBA00024195"/>
    </source>
</evidence>
<dbReference type="PROSITE" id="PS50240">
    <property type="entry name" value="TRYPSIN_DOM"/>
    <property type="match status" value="1"/>
</dbReference>
<comment type="similarity">
    <text evidence="7">Belongs to the peptidase S1 family. CLIP subfamily.</text>
</comment>
<evidence type="ECO:0000256" key="6">
    <source>
        <dbReference type="ARBA" id="ARBA00023157"/>
    </source>
</evidence>
<dbReference type="Gene3D" id="2.40.10.10">
    <property type="entry name" value="Trypsin-like serine proteases"/>
    <property type="match status" value="1"/>
</dbReference>
<dbReference type="GO" id="GO:0005615">
    <property type="term" value="C:extracellular space"/>
    <property type="evidence" value="ECO:0007669"/>
    <property type="project" value="TreeGrafter"/>
</dbReference>
<dbReference type="InterPro" id="IPR018114">
    <property type="entry name" value="TRYPSIN_HIS"/>
</dbReference>
<keyword evidence="5 8" id="KW-0720">Serine protease</keyword>
<dbReference type="CDD" id="cd00190">
    <property type="entry name" value="Tryp_SPc"/>
    <property type="match status" value="1"/>
</dbReference>
<evidence type="ECO:0000256" key="1">
    <source>
        <dbReference type="ARBA" id="ARBA00004613"/>
    </source>
</evidence>
<dbReference type="InterPro" id="IPR033116">
    <property type="entry name" value="TRYPSIN_SER"/>
</dbReference>
<dbReference type="Pfam" id="PF00089">
    <property type="entry name" value="Trypsin"/>
    <property type="match status" value="1"/>
</dbReference>
<name>A0A1W4WUJ4_AGRPL</name>
<gene>
    <name evidence="12" type="primary">LOC108738587</name>
</gene>
<dbReference type="PROSITE" id="PS00134">
    <property type="entry name" value="TRYPSIN_HIS"/>
    <property type="match status" value="1"/>
</dbReference>
<dbReference type="KEGG" id="apln:108738587"/>
<dbReference type="InterPro" id="IPR043504">
    <property type="entry name" value="Peptidase_S1_PA_chymotrypsin"/>
</dbReference>
<evidence type="ECO:0000256" key="2">
    <source>
        <dbReference type="ARBA" id="ARBA00022525"/>
    </source>
</evidence>
<evidence type="ECO:0000256" key="3">
    <source>
        <dbReference type="ARBA" id="ARBA00022670"/>
    </source>
</evidence>
<evidence type="ECO:0000259" key="10">
    <source>
        <dbReference type="PROSITE" id="PS50240"/>
    </source>
</evidence>
<keyword evidence="9" id="KW-0732">Signal</keyword>
<comment type="subcellular location">
    <subcellularLocation>
        <location evidence="1">Secreted</location>
    </subcellularLocation>
</comment>
<dbReference type="InterPro" id="IPR001254">
    <property type="entry name" value="Trypsin_dom"/>
</dbReference>
<dbReference type="GO" id="GO:0006508">
    <property type="term" value="P:proteolysis"/>
    <property type="evidence" value="ECO:0007669"/>
    <property type="project" value="UniProtKB-KW"/>
</dbReference>
<feature type="signal peptide" evidence="9">
    <location>
        <begin position="1"/>
        <end position="19"/>
    </location>
</feature>
<dbReference type="InParanoid" id="A0A1W4WUJ4"/>
<dbReference type="Proteomes" id="UP000192223">
    <property type="component" value="Unplaced"/>
</dbReference>
<dbReference type="PROSITE" id="PS00135">
    <property type="entry name" value="TRYPSIN_SER"/>
    <property type="match status" value="1"/>
</dbReference>
<dbReference type="SMART" id="SM00020">
    <property type="entry name" value="Tryp_SPc"/>
    <property type="match status" value="1"/>
</dbReference>
<evidence type="ECO:0000256" key="5">
    <source>
        <dbReference type="ARBA" id="ARBA00022825"/>
    </source>
</evidence>
<dbReference type="PANTHER" id="PTHR24264">
    <property type="entry name" value="TRYPSIN-RELATED"/>
    <property type="match status" value="1"/>
</dbReference>
<proteinExistence type="inferred from homology"/>
<dbReference type="GO" id="GO:0004252">
    <property type="term" value="F:serine-type endopeptidase activity"/>
    <property type="evidence" value="ECO:0007669"/>
    <property type="project" value="InterPro"/>
</dbReference>
<dbReference type="OrthoDB" id="6339452at2759"/>
<evidence type="ECO:0000256" key="9">
    <source>
        <dbReference type="SAM" id="SignalP"/>
    </source>
</evidence>
<evidence type="ECO:0000256" key="4">
    <source>
        <dbReference type="ARBA" id="ARBA00022801"/>
    </source>
</evidence>
<evidence type="ECO:0000313" key="12">
    <source>
        <dbReference type="RefSeq" id="XP_018327571.1"/>
    </source>
</evidence>
<sequence>MNSNLLLLCCLKTIYYSLQESPSCGRPYGGPGPKIVGGYDVGYYKYPWYAALILEGEVFCGGSLITTKTVITAAHCFKPFISLVINNDSFKLEDVFIVFLGINNVCRYEDDVRKFRTQKVYIHDDYIDNIPYNDIALAVLHRDASTFTPVCLPTPNHVGGLDLKEGFVEGFGAIFYSGPDSCTLKEARVLIYSDYSCKKMIENTGNDPDYVKKAFCAGYLSGGIDTCQGDSGGPLLVVGKHGEYVLEGIVSFGFGCAEKDLLGVYTNLSEFLPWIRAKLKTENVRQENFIETTTLGDVKNMRRRRRKMKRRKRKRFQIMYYY</sequence>
<feature type="chain" id="PRO_5010817829" evidence="9">
    <location>
        <begin position="20"/>
        <end position="322"/>
    </location>
</feature>
<keyword evidence="2" id="KW-0964">Secreted</keyword>
<keyword evidence="3 8" id="KW-0645">Protease</keyword>
<organism evidence="11 12">
    <name type="scientific">Agrilus planipennis</name>
    <name type="common">Emerald ash borer</name>
    <name type="synonym">Agrilus marcopoli</name>
    <dbReference type="NCBI Taxonomy" id="224129"/>
    <lineage>
        <taxon>Eukaryota</taxon>
        <taxon>Metazoa</taxon>
        <taxon>Ecdysozoa</taxon>
        <taxon>Arthropoda</taxon>
        <taxon>Hexapoda</taxon>
        <taxon>Insecta</taxon>
        <taxon>Pterygota</taxon>
        <taxon>Neoptera</taxon>
        <taxon>Endopterygota</taxon>
        <taxon>Coleoptera</taxon>
        <taxon>Polyphaga</taxon>
        <taxon>Elateriformia</taxon>
        <taxon>Buprestoidea</taxon>
        <taxon>Buprestidae</taxon>
        <taxon>Agrilinae</taxon>
        <taxon>Agrilus</taxon>
    </lineage>
</organism>
<dbReference type="FunFam" id="2.40.10.10:FF:000002">
    <property type="entry name" value="Transmembrane protease serine"/>
    <property type="match status" value="1"/>
</dbReference>
<dbReference type="InterPro" id="IPR009003">
    <property type="entry name" value="Peptidase_S1_PA"/>
</dbReference>
<dbReference type="PANTHER" id="PTHR24264:SF65">
    <property type="entry name" value="SRCR DOMAIN-CONTAINING PROTEIN"/>
    <property type="match status" value="1"/>
</dbReference>
<dbReference type="STRING" id="224129.A0A1W4WUJ4"/>
<feature type="domain" description="Peptidase S1" evidence="10">
    <location>
        <begin position="35"/>
        <end position="280"/>
    </location>
</feature>
<keyword evidence="4 8" id="KW-0378">Hydrolase</keyword>
<dbReference type="SUPFAM" id="SSF50494">
    <property type="entry name" value="Trypsin-like serine proteases"/>
    <property type="match status" value="1"/>
</dbReference>
<reference evidence="12" key="1">
    <citation type="submission" date="2025-08" db="UniProtKB">
        <authorList>
            <consortium name="RefSeq"/>
        </authorList>
    </citation>
    <scope>IDENTIFICATION</scope>
    <source>
        <tissue evidence="12">Entire body</tissue>
    </source>
</reference>
<accession>A0A1W4WUJ4</accession>
<dbReference type="AlphaFoldDB" id="A0A1W4WUJ4"/>
<dbReference type="GeneID" id="108738587"/>
<dbReference type="PRINTS" id="PR00722">
    <property type="entry name" value="CHYMOTRYPSIN"/>
</dbReference>